<accession>G3H5K8</accession>
<dbReference type="InParanoid" id="G3H5K8"/>
<protein>
    <submittedName>
        <fullName evidence="1">Uncharacterized protein</fullName>
    </submittedName>
</protein>
<dbReference type="EMBL" id="JH000161">
    <property type="protein sequence ID" value="EGV98461.1"/>
    <property type="molecule type" value="Genomic_DNA"/>
</dbReference>
<gene>
    <name evidence="1" type="ORF">I79_005591</name>
</gene>
<evidence type="ECO:0000313" key="1">
    <source>
        <dbReference type="EMBL" id="EGV98461.1"/>
    </source>
</evidence>
<sequence length="84" mass="9899">MNRSFGNKQVGYLRILSSLAQCEDSCVCLLCWETACQSLQRTTPLQNRSFHKESKFENSHLTSRRNKHLIYRITFASYSFKYNL</sequence>
<reference evidence="2" key="1">
    <citation type="journal article" date="2011" name="Nat. Biotechnol.">
        <title>The genomic sequence of the Chinese hamster ovary (CHO)-K1 cell line.</title>
        <authorList>
            <person name="Xu X."/>
            <person name="Nagarajan H."/>
            <person name="Lewis N.E."/>
            <person name="Pan S."/>
            <person name="Cai Z."/>
            <person name="Liu X."/>
            <person name="Chen W."/>
            <person name="Xie M."/>
            <person name="Wang W."/>
            <person name="Hammond S."/>
            <person name="Andersen M.R."/>
            <person name="Neff N."/>
            <person name="Passarelli B."/>
            <person name="Koh W."/>
            <person name="Fan H.C."/>
            <person name="Wang J."/>
            <person name="Gui Y."/>
            <person name="Lee K.H."/>
            <person name="Betenbaugh M.J."/>
            <person name="Quake S.R."/>
            <person name="Famili I."/>
            <person name="Palsson B.O."/>
            <person name="Wang J."/>
        </authorList>
    </citation>
    <scope>NUCLEOTIDE SEQUENCE [LARGE SCALE GENOMIC DNA]</scope>
    <source>
        <strain evidence="2">CHO K1 cell line</strain>
    </source>
</reference>
<name>G3H5K8_CRIGR</name>
<dbReference type="Proteomes" id="UP000001075">
    <property type="component" value="Unassembled WGS sequence"/>
</dbReference>
<proteinExistence type="predicted"/>
<evidence type="ECO:0000313" key="2">
    <source>
        <dbReference type="Proteomes" id="UP000001075"/>
    </source>
</evidence>
<organism evidence="1 2">
    <name type="scientific">Cricetulus griseus</name>
    <name type="common">Chinese hamster</name>
    <name type="synonym">Cricetulus barabensis griseus</name>
    <dbReference type="NCBI Taxonomy" id="10029"/>
    <lineage>
        <taxon>Eukaryota</taxon>
        <taxon>Metazoa</taxon>
        <taxon>Chordata</taxon>
        <taxon>Craniata</taxon>
        <taxon>Vertebrata</taxon>
        <taxon>Euteleostomi</taxon>
        <taxon>Mammalia</taxon>
        <taxon>Eutheria</taxon>
        <taxon>Euarchontoglires</taxon>
        <taxon>Glires</taxon>
        <taxon>Rodentia</taxon>
        <taxon>Myomorpha</taxon>
        <taxon>Muroidea</taxon>
        <taxon>Cricetidae</taxon>
        <taxon>Cricetinae</taxon>
        <taxon>Cricetulus</taxon>
    </lineage>
</organism>
<dbReference type="AlphaFoldDB" id="G3H5K8"/>